<protein>
    <submittedName>
        <fullName evidence="1">Uncharacterized protein</fullName>
    </submittedName>
</protein>
<dbReference type="OrthoDB" id="668969at2"/>
<accession>A0A0B6WXZ3</accession>
<gene>
    <name evidence="1" type="ORF">PYK22_01152</name>
</gene>
<dbReference type="EMBL" id="CBXV010000004">
    <property type="protein sequence ID" value="CDM65154.1"/>
    <property type="molecule type" value="Genomic_DNA"/>
</dbReference>
<keyword evidence="2" id="KW-1185">Reference proteome</keyword>
<dbReference type="STRING" id="454194.PYK22_01152"/>
<reference evidence="1 2" key="1">
    <citation type="submission" date="2013-12" db="EMBL/GenBank/DDBJ databases">
        <authorList>
            <person name="Stott M."/>
        </authorList>
    </citation>
    <scope>NUCLEOTIDE SEQUENCE [LARGE SCALE GENOMIC DNA]</scope>
    <source>
        <strain evidence="1 2">K22</strain>
    </source>
</reference>
<dbReference type="RefSeq" id="WP_157770694.1">
    <property type="nucleotide sequence ID" value="NZ_CBXV010000004.1"/>
</dbReference>
<evidence type="ECO:0000313" key="1">
    <source>
        <dbReference type="EMBL" id="CDM65154.1"/>
    </source>
</evidence>
<proteinExistence type="predicted"/>
<dbReference type="AlphaFoldDB" id="A0A0B6WXZ3"/>
<evidence type="ECO:0000313" key="2">
    <source>
        <dbReference type="Proteomes" id="UP000031518"/>
    </source>
</evidence>
<dbReference type="Proteomes" id="UP000031518">
    <property type="component" value="Unassembled WGS sequence"/>
</dbReference>
<reference evidence="1 2" key="2">
    <citation type="submission" date="2015-01" db="EMBL/GenBank/DDBJ databases">
        <title>Complete genome sequence of Pyrinomonas methylaliphatogenes type strain K22T.</title>
        <authorList>
            <person name="Lee K.C.Y."/>
            <person name="Power J.F."/>
            <person name="Dunfield P.F."/>
            <person name="Morgan X.C."/>
            <person name="Huttenhower C."/>
            <person name="Stott M.B."/>
        </authorList>
    </citation>
    <scope>NUCLEOTIDE SEQUENCE [LARGE SCALE GENOMIC DNA]</scope>
    <source>
        <strain evidence="1 2">K22</strain>
    </source>
</reference>
<name>A0A0B6WXZ3_9BACT</name>
<organism evidence="1 2">
    <name type="scientific">Pyrinomonas methylaliphatogenes</name>
    <dbReference type="NCBI Taxonomy" id="454194"/>
    <lineage>
        <taxon>Bacteria</taxon>
        <taxon>Pseudomonadati</taxon>
        <taxon>Acidobacteriota</taxon>
        <taxon>Blastocatellia</taxon>
        <taxon>Blastocatellales</taxon>
        <taxon>Pyrinomonadaceae</taxon>
        <taxon>Pyrinomonas</taxon>
    </lineage>
</organism>
<sequence length="76" mass="8760">MRRAPQRHYTLDDHFSIEEMSEVKHEYYDGEIFALAGASLDHKMKRLSNTSRLKATSGASANIDKRKIRCGYGRSR</sequence>